<name>A0ABR3ASG5_PHYBL</name>
<gene>
    <name evidence="2" type="ORF">J3Q64DRAFT_1759760</name>
</gene>
<feature type="transmembrane region" description="Helical" evidence="1">
    <location>
        <begin position="42"/>
        <end position="60"/>
    </location>
</feature>
<proteinExistence type="predicted"/>
<accession>A0ABR3ASG5</accession>
<evidence type="ECO:0000313" key="2">
    <source>
        <dbReference type="EMBL" id="KAL0080383.1"/>
    </source>
</evidence>
<reference evidence="2 3" key="1">
    <citation type="submission" date="2024-04" db="EMBL/GenBank/DDBJ databases">
        <title>Symmetric and asymmetric DNA N6-adenine methylation regulates different biological responses in Mucorales.</title>
        <authorList>
            <consortium name="Lawrence Berkeley National Laboratory"/>
            <person name="Lax C."/>
            <person name="Mondo S.J."/>
            <person name="Osorio-Concepcion M."/>
            <person name="Muszewska A."/>
            <person name="Corrochano-Luque M."/>
            <person name="Gutierrez G."/>
            <person name="Riley R."/>
            <person name="Lipzen A."/>
            <person name="Guo J."/>
            <person name="Hundley H."/>
            <person name="Amirebrahimi M."/>
            <person name="Ng V."/>
            <person name="Lorenzo-Gutierrez D."/>
            <person name="Binder U."/>
            <person name="Yang J."/>
            <person name="Song Y."/>
            <person name="Canovas D."/>
            <person name="Navarro E."/>
            <person name="Freitag M."/>
            <person name="Gabaldon T."/>
            <person name="Grigoriev I.V."/>
            <person name="Corrochano L.M."/>
            <person name="Nicolas F.E."/>
            <person name="Garre V."/>
        </authorList>
    </citation>
    <scope>NUCLEOTIDE SEQUENCE [LARGE SCALE GENOMIC DNA]</scope>
    <source>
        <strain evidence="2 3">L51</strain>
    </source>
</reference>
<feature type="transmembrane region" description="Helical" evidence="1">
    <location>
        <begin position="6"/>
        <end position="30"/>
    </location>
</feature>
<sequence length="61" mass="7698">MYKRWVFTGWLGFSISFIYLFLIIFFNILLKEIYIYMNFWEKLLLLMVYKYISLYTLFTIL</sequence>
<organism evidence="2 3">
    <name type="scientific">Phycomyces blakesleeanus</name>
    <dbReference type="NCBI Taxonomy" id="4837"/>
    <lineage>
        <taxon>Eukaryota</taxon>
        <taxon>Fungi</taxon>
        <taxon>Fungi incertae sedis</taxon>
        <taxon>Mucoromycota</taxon>
        <taxon>Mucoromycotina</taxon>
        <taxon>Mucoromycetes</taxon>
        <taxon>Mucorales</taxon>
        <taxon>Phycomycetaceae</taxon>
        <taxon>Phycomyces</taxon>
    </lineage>
</organism>
<evidence type="ECO:0000256" key="1">
    <source>
        <dbReference type="SAM" id="Phobius"/>
    </source>
</evidence>
<dbReference type="EMBL" id="JBCLYO010000020">
    <property type="protein sequence ID" value="KAL0080383.1"/>
    <property type="molecule type" value="Genomic_DNA"/>
</dbReference>
<protein>
    <submittedName>
        <fullName evidence="2">Uncharacterized protein</fullName>
    </submittedName>
</protein>
<keyword evidence="3" id="KW-1185">Reference proteome</keyword>
<evidence type="ECO:0000313" key="3">
    <source>
        <dbReference type="Proteomes" id="UP001448207"/>
    </source>
</evidence>
<dbReference type="Proteomes" id="UP001448207">
    <property type="component" value="Unassembled WGS sequence"/>
</dbReference>
<comment type="caution">
    <text evidence="2">The sequence shown here is derived from an EMBL/GenBank/DDBJ whole genome shotgun (WGS) entry which is preliminary data.</text>
</comment>
<keyword evidence="1" id="KW-0472">Membrane</keyword>
<keyword evidence="1" id="KW-0812">Transmembrane</keyword>
<keyword evidence="1" id="KW-1133">Transmembrane helix</keyword>